<dbReference type="Pfam" id="PF00903">
    <property type="entry name" value="Glyoxalase"/>
    <property type="match status" value="1"/>
</dbReference>
<dbReference type="Gene3D" id="3.10.180.10">
    <property type="entry name" value="2,3-Dihydroxybiphenyl 1,2-Dioxygenase, domain 1"/>
    <property type="match status" value="1"/>
</dbReference>
<organism evidence="2 3">
    <name type="scientific">Angustibacter aerolatus</name>
    <dbReference type="NCBI Taxonomy" id="1162965"/>
    <lineage>
        <taxon>Bacteria</taxon>
        <taxon>Bacillati</taxon>
        <taxon>Actinomycetota</taxon>
        <taxon>Actinomycetes</taxon>
        <taxon>Kineosporiales</taxon>
        <taxon>Kineosporiaceae</taxon>
    </lineage>
</organism>
<dbReference type="SUPFAM" id="SSF54593">
    <property type="entry name" value="Glyoxalase/Bleomycin resistance protein/Dihydroxybiphenyl dioxygenase"/>
    <property type="match status" value="1"/>
</dbReference>
<sequence>MPVTAVTHLNFQGRARAALDLYASVFGGEVRVATYGDLGLPAGLPDADQVVFGQVTAPSGFTVMAYDVPVAGRAATEPAVTRREHGTTITTSPFFVAVHADTVAEVEEPWAGLADGGTVVEPLGPSAWAPAFGMLTDRFGITWVLDVAAAG</sequence>
<proteinExistence type="predicted"/>
<dbReference type="InterPro" id="IPR029068">
    <property type="entry name" value="Glyas_Bleomycin-R_OHBP_Dase"/>
</dbReference>
<feature type="domain" description="Glyoxalase/fosfomycin resistance/dioxygenase" evidence="1">
    <location>
        <begin position="13"/>
        <end position="144"/>
    </location>
</feature>
<protein>
    <submittedName>
        <fullName evidence="2">VOC family protein</fullName>
    </submittedName>
</protein>
<evidence type="ECO:0000259" key="1">
    <source>
        <dbReference type="Pfam" id="PF00903"/>
    </source>
</evidence>
<evidence type="ECO:0000313" key="3">
    <source>
        <dbReference type="Proteomes" id="UP001157017"/>
    </source>
</evidence>
<dbReference type="Proteomes" id="UP001157017">
    <property type="component" value="Unassembled WGS sequence"/>
</dbReference>
<dbReference type="PANTHER" id="PTHR33990:SF1">
    <property type="entry name" value="PROTEIN YJDN"/>
    <property type="match status" value="1"/>
</dbReference>
<dbReference type="InterPro" id="IPR028973">
    <property type="entry name" value="PhnB-like"/>
</dbReference>
<dbReference type="InterPro" id="IPR004360">
    <property type="entry name" value="Glyas_Fos-R_dOase_dom"/>
</dbReference>
<accession>A0ABQ6JH45</accession>
<keyword evidence="3" id="KW-1185">Reference proteome</keyword>
<reference evidence="3" key="1">
    <citation type="journal article" date="2019" name="Int. J. Syst. Evol. Microbiol.">
        <title>The Global Catalogue of Microorganisms (GCM) 10K type strain sequencing project: providing services to taxonomists for standard genome sequencing and annotation.</title>
        <authorList>
            <consortium name="The Broad Institute Genomics Platform"/>
            <consortium name="The Broad Institute Genome Sequencing Center for Infectious Disease"/>
            <person name="Wu L."/>
            <person name="Ma J."/>
        </authorList>
    </citation>
    <scope>NUCLEOTIDE SEQUENCE [LARGE SCALE GENOMIC DNA]</scope>
    <source>
        <strain evidence="3">NBRC 108730</strain>
    </source>
</reference>
<dbReference type="PANTHER" id="PTHR33990">
    <property type="entry name" value="PROTEIN YJDN-RELATED"/>
    <property type="match status" value="1"/>
</dbReference>
<dbReference type="CDD" id="cd06588">
    <property type="entry name" value="PhnB_like"/>
    <property type="match status" value="1"/>
</dbReference>
<comment type="caution">
    <text evidence="2">The sequence shown here is derived from an EMBL/GenBank/DDBJ whole genome shotgun (WGS) entry which is preliminary data.</text>
</comment>
<gene>
    <name evidence="2" type="primary">phnB</name>
    <name evidence="2" type="ORF">GCM10025868_23840</name>
</gene>
<dbReference type="EMBL" id="BSUZ01000001">
    <property type="protein sequence ID" value="GMA87134.1"/>
    <property type="molecule type" value="Genomic_DNA"/>
</dbReference>
<name>A0ABQ6JH45_9ACTN</name>
<evidence type="ECO:0000313" key="2">
    <source>
        <dbReference type="EMBL" id="GMA87134.1"/>
    </source>
</evidence>